<evidence type="ECO:0000256" key="5">
    <source>
        <dbReference type="ARBA" id="ARBA00023316"/>
    </source>
</evidence>
<protein>
    <recommendedName>
        <fullName evidence="6">Fucosyltransferase</fullName>
        <ecNumber evidence="6">2.4.1.-</ecNumber>
    </recommendedName>
</protein>
<evidence type="ECO:0000256" key="6">
    <source>
        <dbReference type="RuleBase" id="RU367004"/>
    </source>
</evidence>
<name>A0A5J9TGP9_9POAL</name>
<keyword evidence="6" id="KW-0333">Golgi apparatus</keyword>
<dbReference type="GO" id="GO:0032580">
    <property type="term" value="C:Golgi cisterna membrane"/>
    <property type="evidence" value="ECO:0007669"/>
    <property type="project" value="UniProtKB-SubCell"/>
</dbReference>
<keyword evidence="3 6" id="KW-0808">Transferase</keyword>
<reference evidence="8 9" key="1">
    <citation type="journal article" date="2019" name="Sci. Rep.">
        <title>A high-quality genome of Eragrostis curvula grass provides insights into Poaceae evolution and supports new strategies to enhance forage quality.</title>
        <authorList>
            <person name="Carballo J."/>
            <person name="Santos B.A.C.M."/>
            <person name="Zappacosta D."/>
            <person name="Garbus I."/>
            <person name="Selva J.P."/>
            <person name="Gallo C.A."/>
            <person name="Diaz A."/>
            <person name="Albertini E."/>
            <person name="Caccamo M."/>
            <person name="Echenique V."/>
        </authorList>
    </citation>
    <scope>NUCLEOTIDE SEQUENCE [LARGE SCALE GENOMIC DNA]</scope>
    <source>
        <strain evidence="9">cv. Victoria</strain>
        <tissue evidence="8">Leaf</tissue>
    </source>
</reference>
<keyword evidence="5 6" id="KW-0961">Cell wall biogenesis/degradation</keyword>
<keyword evidence="4" id="KW-0325">Glycoprotein</keyword>
<sequence>MARKLTHLPPQAPPARSPAWPCGLLVALCFTTLPLFLAMSPGRPSLSDMWQQMGVRVTVTYDSQDATKEAEPSGSPTPPESRDVLLGGLLSPDIDKNTCLSRYQSSLYRKPSPHSPSPYLVSRLRKYEALHRKCGPGTLSYNKYVAQLAAAHSLGLVECSYLVWTPSGSGHHLADRMLSMASAFLYALLTGRVFLVHATNDIAGLFCEPFPGATSWELPCDFPLLKNLTELHRGSERSYGNLVVGAKKAANDSYHPAAVLSTAAESLPSYAYVHLERDYQLPDQLFFCDDDQAVLGKVNWLVLRSDLYFAPGLFLVPRFEDELRWMFPAPDTVFHHVGRYLFHPSNEVWALIARHHTSHMFKFEENKIGVHVAAVSWNPVTTTEEYLKQIAACTSQEKILPEVDPDAASSEHEAASSATSSTAVLVSASEPRFAEWLKTMYDGHTTVTGEAVSVLQLTSAGKQPRNQKEVLVEMFLQSYCDVSVMSGGSTVGYVSHGLAGVKPWLLLAPPRNRTRTEAPCVRTTSMEPCFLAPPNYDCRAKQSGGVGAVLRHVRHCEDVSEGLKLFY</sequence>
<dbReference type="GO" id="GO:0009969">
    <property type="term" value="P:xyloglucan biosynthetic process"/>
    <property type="evidence" value="ECO:0007669"/>
    <property type="project" value="TreeGrafter"/>
</dbReference>
<comment type="similarity">
    <text evidence="1 6">Belongs to the glycosyltransferase 37 family.</text>
</comment>
<comment type="subcellular location">
    <subcellularLocation>
        <location evidence="6">Golgi apparatus</location>
        <location evidence="6">Golgi stack membrane</location>
        <topology evidence="6">Single-pass type II membrane protein</topology>
    </subcellularLocation>
</comment>
<dbReference type="EC" id="2.4.1.-" evidence="6"/>
<evidence type="ECO:0000256" key="2">
    <source>
        <dbReference type="ARBA" id="ARBA00022676"/>
    </source>
</evidence>
<accession>A0A5J9TGP9</accession>
<feature type="region of interest" description="Disordered" evidence="7">
    <location>
        <begin position="403"/>
        <end position="422"/>
    </location>
</feature>
<comment type="function">
    <text evidence="6">May be involved in cell wall biosynthesis.</text>
</comment>
<organism evidence="8 9">
    <name type="scientific">Eragrostis curvula</name>
    <name type="common">weeping love grass</name>
    <dbReference type="NCBI Taxonomy" id="38414"/>
    <lineage>
        <taxon>Eukaryota</taxon>
        <taxon>Viridiplantae</taxon>
        <taxon>Streptophyta</taxon>
        <taxon>Embryophyta</taxon>
        <taxon>Tracheophyta</taxon>
        <taxon>Spermatophyta</taxon>
        <taxon>Magnoliopsida</taxon>
        <taxon>Liliopsida</taxon>
        <taxon>Poales</taxon>
        <taxon>Poaceae</taxon>
        <taxon>PACMAD clade</taxon>
        <taxon>Chloridoideae</taxon>
        <taxon>Eragrostideae</taxon>
        <taxon>Eragrostidinae</taxon>
        <taxon>Eragrostis</taxon>
    </lineage>
</organism>
<dbReference type="InterPro" id="IPR004938">
    <property type="entry name" value="XG_FTase"/>
</dbReference>
<dbReference type="PANTHER" id="PTHR31889">
    <property type="entry name" value="FUCOSYLTRANSFERASE 2-RELATED"/>
    <property type="match status" value="1"/>
</dbReference>
<gene>
    <name evidence="8" type="ORF">EJB05_43317</name>
</gene>
<proteinExistence type="inferred from homology"/>
<dbReference type="Pfam" id="PF03254">
    <property type="entry name" value="XG_FTase"/>
    <property type="match status" value="1"/>
</dbReference>
<dbReference type="AlphaFoldDB" id="A0A5J9TGP9"/>
<keyword evidence="9" id="KW-1185">Reference proteome</keyword>
<evidence type="ECO:0000256" key="1">
    <source>
        <dbReference type="ARBA" id="ARBA00010481"/>
    </source>
</evidence>
<evidence type="ECO:0000256" key="3">
    <source>
        <dbReference type="ARBA" id="ARBA00022679"/>
    </source>
</evidence>
<dbReference type="EMBL" id="RWGY01000039">
    <property type="protein sequence ID" value="TVU09821.1"/>
    <property type="molecule type" value="Genomic_DNA"/>
</dbReference>
<evidence type="ECO:0000313" key="8">
    <source>
        <dbReference type="EMBL" id="TVU09821.1"/>
    </source>
</evidence>
<evidence type="ECO:0000256" key="7">
    <source>
        <dbReference type="SAM" id="MobiDB-lite"/>
    </source>
</evidence>
<dbReference type="Gramene" id="TVU09821">
    <property type="protein sequence ID" value="TVU09821"/>
    <property type="gene ID" value="EJB05_43317"/>
</dbReference>
<dbReference type="GO" id="GO:0008107">
    <property type="term" value="F:galactoside 2-alpha-L-fucosyltransferase activity"/>
    <property type="evidence" value="ECO:0007669"/>
    <property type="project" value="InterPro"/>
</dbReference>
<keyword evidence="2 6" id="KW-0328">Glycosyltransferase</keyword>
<dbReference type="GO" id="GO:0071555">
    <property type="term" value="P:cell wall organization"/>
    <property type="evidence" value="ECO:0007669"/>
    <property type="project" value="UniProtKB-UniRule"/>
</dbReference>
<evidence type="ECO:0000256" key="4">
    <source>
        <dbReference type="ARBA" id="ARBA00023180"/>
    </source>
</evidence>
<dbReference type="PANTHER" id="PTHR31889:SF89">
    <property type="entry name" value="FUCOSYLTRANSFERASE"/>
    <property type="match status" value="1"/>
</dbReference>
<feature type="non-terminal residue" evidence="8">
    <location>
        <position position="1"/>
    </location>
</feature>
<dbReference type="GO" id="GO:0042546">
    <property type="term" value="P:cell wall biogenesis"/>
    <property type="evidence" value="ECO:0007669"/>
    <property type="project" value="InterPro"/>
</dbReference>
<dbReference type="Proteomes" id="UP000324897">
    <property type="component" value="Chromosome 3"/>
</dbReference>
<evidence type="ECO:0000313" key="9">
    <source>
        <dbReference type="Proteomes" id="UP000324897"/>
    </source>
</evidence>
<comment type="caution">
    <text evidence="8">The sequence shown here is derived from an EMBL/GenBank/DDBJ whole genome shotgun (WGS) entry which is preliminary data.</text>
</comment>
<dbReference type="OrthoDB" id="428346at2759"/>